<dbReference type="KEGG" id="skr:BRX40_15800"/>
<evidence type="ECO:0000313" key="2">
    <source>
        <dbReference type="EMBL" id="APR53691.1"/>
    </source>
</evidence>
<evidence type="ECO:0000259" key="1">
    <source>
        <dbReference type="PROSITE" id="PS51502"/>
    </source>
</evidence>
<dbReference type="STRING" id="93064.BRX40_15800"/>
<dbReference type="Pfam" id="PF07876">
    <property type="entry name" value="Dabb"/>
    <property type="match status" value="1"/>
</dbReference>
<dbReference type="OrthoDB" id="9816070at2"/>
<dbReference type="SUPFAM" id="SSF54909">
    <property type="entry name" value="Dimeric alpha+beta barrel"/>
    <property type="match status" value="1"/>
</dbReference>
<organism evidence="2 4">
    <name type="scientific">Sphingomonas koreensis</name>
    <dbReference type="NCBI Taxonomy" id="93064"/>
    <lineage>
        <taxon>Bacteria</taxon>
        <taxon>Pseudomonadati</taxon>
        <taxon>Pseudomonadota</taxon>
        <taxon>Alphaproteobacteria</taxon>
        <taxon>Sphingomonadales</taxon>
        <taxon>Sphingomonadaceae</taxon>
        <taxon>Sphingomonas</taxon>
    </lineage>
</organism>
<dbReference type="Proteomes" id="UP000286681">
    <property type="component" value="Unassembled WGS sequence"/>
</dbReference>
<evidence type="ECO:0000313" key="3">
    <source>
        <dbReference type="EMBL" id="RSV06300.1"/>
    </source>
</evidence>
<dbReference type="GeneID" id="44134026"/>
<accession>A0A1L6JCM2</accession>
<keyword evidence="4" id="KW-1185">Reference proteome</keyword>
<reference evidence="4" key="2">
    <citation type="submission" date="2016-12" db="EMBL/GenBank/DDBJ databases">
        <title>Whole genome sequencing of Sphingomonas sp. ABOJV.</title>
        <authorList>
            <person name="Conlan S."/>
            <person name="Thomas P.J."/>
            <person name="Mullikin J."/>
            <person name="Palmore T.N."/>
            <person name="Frank K.M."/>
            <person name="Segre J.A."/>
        </authorList>
    </citation>
    <scope>NUCLEOTIDE SEQUENCE [LARGE SCALE GENOMIC DNA]</scope>
    <source>
        <strain evidence="4">ABOJV</strain>
    </source>
</reference>
<dbReference type="AlphaFoldDB" id="A0A1L6JCM2"/>
<protein>
    <submittedName>
        <fullName evidence="3">Dabb family protein</fullName>
    </submittedName>
</protein>
<dbReference type="RefSeq" id="WP_075152251.1">
    <property type="nucleotide sequence ID" value="NZ_CP018820.1"/>
</dbReference>
<dbReference type="Proteomes" id="UP000185161">
    <property type="component" value="Chromosome"/>
</dbReference>
<reference evidence="2" key="1">
    <citation type="submission" date="2016-12" db="EMBL/GenBank/DDBJ databases">
        <title>Whole genome sequencing of Sphingomonas koreensis.</title>
        <authorList>
            <person name="Conlan S."/>
            <person name="Thomas P.J."/>
            <person name="Mullikin J."/>
            <person name="Palmore T.N."/>
            <person name="Frank K.M."/>
            <person name="Segre J.A."/>
        </authorList>
    </citation>
    <scope>NUCLEOTIDE SEQUENCE</scope>
    <source>
        <strain evidence="2">ABOJV</strain>
    </source>
</reference>
<dbReference type="InterPro" id="IPR011008">
    <property type="entry name" value="Dimeric_a/b-barrel"/>
</dbReference>
<dbReference type="EMBL" id="QQWO01000003">
    <property type="protein sequence ID" value="RSV06300.1"/>
    <property type="molecule type" value="Genomic_DNA"/>
</dbReference>
<gene>
    <name evidence="2" type="ORF">BRX40_15800</name>
    <name evidence="3" type="ORF">CA257_05195</name>
</gene>
<feature type="domain" description="Stress-response A/B barrel" evidence="1">
    <location>
        <begin position="5"/>
        <end position="100"/>
    </location>
</feature>
<evidence type="ECO:0000313" key="4">
    <source>
        <dbReference type="Proteomes" id="UP000185161"/>
    </source>
</evidence>
<dbReference type="Gene3D" id="3.30.70.100">
    <property type="match status" value="1"/>
</dbReference>
<dbReference type="InterPro" id="IPR013097">
    <property type="entry name" value="Dabb"/>
</dbReference>
<evidence type="ECO:0000313" key="5">
    <source>
        <dbReference type="Proteomes" id="UP000286681"/>
    </source>
</evidence>
<dbReference type="PROSITE" id="PS51502">
    <property type="entry name" value="S_R_A_B_BARREL"/>
    <property type="match status" value="1"/>
</dbReference>
<dbReference type="EMBL" id="CP018820">
    <property type="protein sequence ID" value="APR53691.1"/>
    <property type="molecule type" value="Genomic_DNA"/>
</dbReference>
<proteinExistence type="predicted"/>
<reference evidence="3 5" key="3">
    <citation type="submission" date="2018-07" db="EMBL/GenBank/DDBJ databases">
        <title>Genomic and Epidemiologic Investigation of an Indolent Hospital Outbreak.</title>
        <authorList>
            <person name="Johnson R.C."/>
            <person name="Deming C."/>
            <person name="Conlan S."/>
            <person name="Zellmer C.J."/>
            <person name="Michelin A.V."/>
            <person name="Lee-Lin S."/>
            <person name="Thomas P.J."/>
            <person name="Park M."/>
            <person name="Weingarten R.A."/>
            <person name="Less J."/>
            <person name="Dekker J.P."/>
            <person name="Frank K.M."/>
            <person name="Musser K.A."/>
            <person name="Mcquiston J.R."/>
            <person name="Henderson D.K."/>
            <person name="Lau A.F."/>
            <person name="Palmore T.N."/>
            <person name="Segre J.A."/>
        </authorList>
    </citation>
    <scope>NUCLEOTIDE SEQUENCE [LARGE SCALE GENOMIC DNA]</scope>
    <source>
        <strain evidence="3 5">SK-NIH.Env10_0317</strain>
    </source>
</reference>
<sequence>MTARLCHVVVYRLVENLDPDRLTQVEAQFEALPGEIPEVLGIEAGRNVSPSRLARGWDFGAVMTFTGAAERDRFLSHPAHDRLTEATANGFFREAMVFDLPIGCAVLSGMR</sequence>
<name>A0A1L6JCM2_9SPHN</name>
<dbReference type="SMART" id="SM00886">
    <property type="entry name" value="Dabb"/>
    <property type="match status" value="1"/>
</dbReference>